<dbReference type="PANTHER" id="PTHR32035:SF3">
    <property type="entry name" value="SMALL RIBOSOMAL SUBUNIT PROTEIN MS38"/>
    <property type="match status" value="1"/>
</dbReference>
<evidence type="ECO:0000256" key="1">
    <source>
        <dbReference type="ARBA" id="ARBA00004173"/>
    </source>
</evidence>
<protein>
    <recommendedName>
        <fullName evidence="4">Small ribosomal subunit protein mS38</fullName>
    </recommendedName>
</protein>
<dbReference type="AlphaFoldDB" id="A0A068V748"/>
<dbReference type="SMART" id="SM01155">
    <property type="entry name" value="DUF1713"/>
    <property type="match status" value="1"/>
</dbReference>
<dbReference type="EMBL" id="HG739219">
    <property type="protein sequence ID" value="CDP16625.1"/>
    <property type="molecule type" value="Genomic_DNA"/>
</dbReference>
<evidence type="ECO:0000259" key="6">
    <source>
        <dbReference type="SMART" id="SM01155"/>
    </source>
</evidence>
<accession>A0A068V748</accession>
<sequence>MWWSTFQKLATGQSQSPARRIILPLIYKPIPSHPSQPLPSLIPPTAVNNSAPFSTPSSESQTTAFHIPLWNQPWTENCWSFNHSPPSHRYLPSFCFGPFFLNPIGLNGVIKTDEDECFLEDSRTPTPAVWADSVKKKRKRKMNKHKLRKLRKRLRRKT</sequence>
<comment type="subcellular location">
    <subcellularLocation>
        <location evidence="1">Mitochondrion</location>
    </subcellularLocation>
</comment>
<dbReference type="InterPro" id="IPR013177">
    <property type="entry name" value="Ribosomal_mS38_C"/>
</dbReference>
<keyword evidence="2" id="KW-0496">Mitochondrion</keyword>
<evidence type="ECO:0000256" key="5">
    <source>
        <dbReference type="SAM" id="MobiDB-lite"/>
    </source>
</evidence>
<proteinExistence type="inferred from homology"/>
<evidence type="ECO:0000313" key="8">
    <source>
        <dbReference type="Proteomes" id="UP000295252"/>
    </source>
</evidence>
<organism evidence="7 8">
    <name type="scientific">Coffea canephora</name>
    <name type="common">Robusta coffee</name>
    <dbReference type="NCBI Taxonomy" id="49390"/>
    <lineage>
        <taxon>Eukaryota</taxon>
        <taxon>Viridiplantae</taxon>
        <taxon>Streptophyta</taxon>
        <taxon>Embryophyta</taxon>
        <taxon>Tracheophyta</taxon>
        <taxon>Spermatophyta</taxon>
        <taxon>Magnoliopsida</taxon>
        <taxon>eudicotyledons</taxon>
        <taxon>Gunneridae</taxon>
        <taxon>Pentapetalae</taxon>
        <taxon>asterids</taxon>
        <taxon>lamiids</taxon>
        <taxon>Gentianales</taxon>
        <taxon>Rubiaceae</taxon>
        <taxon>Ixoroideae</taxon>
        <taxon>Gardenieae complex</taxon>
        <taxon>Bertiereae - Coffeeae clade</taxon>
        <taxon>Coffeeae</taxon>
        <taxon>Coffea</taxon>
    </lineage>
</organism>
<evidence type="ECO:0000256" key="4">
    <source>
        <dbReference type="ARBA" id="ARBA00035682"/>
    </source>
</evidence>
<evidence type="ECO:0000256" key="3">
    <source>
        <dbReference type="ARBA" id="ARBA00035647"/>
    </source>
</evidence>
<evidence type="ECO:0000256" key="2">
    <source>
        <dbReference type="ARBA" id="ARBA00023128"/>
    </source>
</evidence>
<name>A0A068V748_COFCA</name>
<gene>
    <name evidence="7" type="ORF">GSCOC_T00019075001</name>
</gene>
<dbReference type="Gramene" id="CDP16625">
    <property type="protein sequence ID" value="CDP16625"/>
    <property type="gene ID" value="GSCOC_T00019075001"/>
</dbReference>
<dbReference type="InParanoid" id="A0A068V748"/>
<feature type="region of interest" description="Disordered" evidence="5">
    <location>
        <begin position="130"/>
        <end position="158"/>
    </location>
</feature>
<reference evidence="8" key="1">
    <citation type="journal article" date="2014" name="Science">
        <title>The coffee genome provides insight into the convergent evolution of caffeine biosynthesis.</title>
        <authorList>
            <person name="Denoeud F."/>
            <person name="Carretero-Paulet L."/>
            <person name="Dereeper A."/>
            <person name="Droc G."/>
            <person name="Guyot R."/>
            <person name="Pietrella M."/>
            <person name="Zheng C."/>
            <person name="Alberti A."/>
            <person name="Anthony F."/>
            <person name="Aprea G."/>
            <person name="Aury J.M."/>
            <person name="Bento P."/>
            <person name="Bernard M."/>
            <person name="Bocs S."/>
            <person name="Campa C."/>
            <person name="Cenci A."/>
            <person name="Combes M.C."/>
            <person name="Crouzillat D."/>
            <person name="Da Silva C."/>
            <person name="Daddiego L."/>
            <person name="De Bellis F."/>
            <person name="Dussert S."/>
            <person name="Garsmeur O."/>
            <person name="Gayraud T."/>
            <person name="Guignon V."/>
            <person name="Jahn K."/>
            <person name="Jamilloux V."/>
            <person name="Joet T."/>
            <person name="Labadie K."/>
            <person name="Lan T."/>
            <person name="Leclercq J."/>
            <person name="Lepelley M."/>
            <person name="Leroy T."/>
            <person name="Li L.T."/>
            <person name="Librado P."/>
            <person name="Lopez L."/>
            <person name="Munoz A."/>
            <person name="Noel B."/>
            <person name="Pallavicini A."/>
            <person name="Perrotta G."/>
            <person name="Poncet V."/>
            <person name="Pot D."/>
            <person name="Priyono X."/>
            <person name="Rigoreau M."/>
            <person name="Rouard M."/>
            <person name="Rozas J."/>
            <person name="Tranchant-Dubreuil C."/>
            <person name="VanBuren R."/>
            <person name="Zhang Q."/>
            <person name="Andrade A.C."/>
            <person name="Argout X."/>
            <person name="Bertrand B."/>
            <person name="de Kochko A."/>
            <person name="Graziosi G."/>
            <person name="Henry R.J."/>
            <person name="Jayarama X."/>
            <person name="Ming R."/>
            <person name="Nagai C."/>
            <person name="Rounsley S."/>
            <person name="Sankoff D."/>
            <person name="Giuliano G."/>
            <person name="Albert V.A."/>
            <person name="Wincker P."/>
            <person name="Lashermes P."/>
        </authorList>
    </citation>
    <scope>NUCLEOTIDE SEQUENCE [LARGE SCALE GENOMIC DNA]</scope>
    <source>
        <strain evidence="8">cv. DH200-94</strain>
    </source>
</reference>
<keyword evidence="8" id="KW-1185">Reference proteome</keyword>
<dbReference type="Pfam" id="PF08213">
    <property type="entry name" value="COX24_C"/>
    <property type="match status" value="1"/>
</dbReference>
<feature type="domain" description="Ribosomal protein mS38 C-terminal" evidence="6">
    <location>
        <begin position="130"/>
        <end position="157"/>
    </location>
</feature>
<dbReference type="Proteomes" id="UP000295252">
    <property type="component" value="Chromosome IX"/>
</dbReference>
<dbReference type="PANTHER" id="PTHR32035">
    <property type="entry name" value="AURORA KINASE A-INTERACTING PROTEIN"/>
    <property type="match status" value="1"/>
</dbReference>
<dbReference type="GO" id="GO:0005739">
    <property type="term" value="C:mitochondrion"/>
    <property type="evidence" value="ECO:0007669"/>
    <property type="project" value="UniProtKB-SubCell"/>
</dbReference>
<feature type="compositionally biased region" description="Basic residues" evidence="5">
    <location>
        <begin position="135"/>
        <end position="158"/>
    </location>
</feature>
<evidence type="ECO:0000313" key="7">
    <source>
        <dbReference type="EMBL" id="CDP16625.1"/>
    </source>
</evidence>
<dbReference type="FunCoup" id="A0A068V748">
    <property type="interactions" value="567"/>
</dbReference>
<comment type="similarity">
    <text evidence="3">Belongs to the mitochondrion-specific ribosomal protein mS38 family.</text>
</comment>